<evidence type="ECO:0008006" key="2">
    <source>
        <dbReference type="Google" id="ProtNLM"/>
    </source>
</evidence>
<protein>
    <recommendedName>
        <fullName evidence="2">Sulfotransferase domain-containing protein</fullName>
    </recommendedName>
</protein>
<dbReference type="SUPFAM" id="SSF52540">
    <property type="entry name" value="P-loop containing nucleoside triphosphate hydrolases"/>
    <property type="match status" value="1"/>
</dbReference>
<name>A0A6C0IR99_9ZZZZ</name>
<reference evidence="1" key="1">
    <citation type="journal article" date="2020" name="Nature">
        <title>Giant virus diversity and host interactions through global metagenomics.</title>
        <authorList>
            <person name="Schulz F."/>
            <person name="Roux S."/>
            <person name="Paez-Espino D."/>
            <person name="Jungbluth S."/>
            <person name="Walsh D.A."/>
            <person name="Denef V.J."/>
            <person name="McMahon K.D."/>
            <person name="Konstantinidis K.T."/>
            <person name="Eloe-Fadrosh E.A."/>
            <person name="Kyrpides N.C."/>
            <person name="Woyke T."/>
        </authorList>
    </citation>
    <scope>NUCLEOTIDE SEQUENCE</scope>
    <source>
        <strain evidence="1">GVMAG-M-3300024261-8</strain>
    </source>
</reference>
<proteinExistence type="predicted"/>
<dbReference type="InterPro" id="IPR027417">
    <property type="entry name" value="P-loop_NTPase"/>
</dbReference>
<evidence type="ECO:0000313" key="1">
    <source>
        <dbReference type="EMBL" id="QHT95309.1"/>
    </source>
</evidence>
<accession>A0A6C0IR99</accession>
<organism evidence="1">
    <name type="scientific">viral metagenome</name>
    <dbReference type="NCBI Taxonomy" id="1070528"/>
    <lineage>
        <taxon>unclassified sequences</taxon>
        <taxon>metagenomes</taxon>
        <taxon>organismal metagenomes</taxon>
    </lineage>
</organism>
<dbReference type="EMBL" id="MN740240">
    <property type="protein sequence ID" value="QHT95309.1"/>
    <property type="molecule type" value="Genomic_DNA"/>
</dbReference>
<dbReference type="Gene3D" id="3.40.50.300">
    <property type="entry name" value="P-loop containing nucleotide triphosphate hydrolases"/>
    <property type="match status" value="1"/>
</dbReference>
<dbReference type="AlphaFoldDB" id="A0A6C0IR99"/>
<sequence length="236" mass="27821">MSKILICGFPHCGTSILKSIICHIDDTEEICHETHVITKSTDKKYIVAKYPFVLRSFFNETYKDYIKIFIIRNPLYVFSSLRKRFNDNIPSDHSINAYIKTIKLFIHYSKNPSENIYTLRYEDLFENDYKQITNVLDNIGLQYTNDIFDNSKYVNKIIECISVPVHKPLNSQHGEYRTWGINQPFISNNDISKIDLTGSQKQLLLNDKYIQEVYPDIKLIYEQSETFTQINKHLLK</sequence>